<proteinExistence type="predicted"/>
<feature type="transmembrane region" description="Helical" evidence="2">
    <location>
        <begin position="278"/>
        <end position="299"/>
    </location>
</feature>
<feature type="transmembrane region" description="Helical" evidence="2">
    <location>
        <begin position="336"/>
        <end position="356"/>
    </location>
</feature>
<evidence type="ECO:0000313" key="4">
    <source>
        <dbReference type="Proteomes" id="UP001501563"/>
    </source>
</evidence>
<evidence type="ECO:0000256" key="2">
    <source>
        <dbReference type="SAM" id="Phobius"/>
    </source>
</evidence>
<accession>A0ABP7JGF2</accession>
<feature type="transmembrane region" description="Helical" evidence="2">
    <location>
        <begin position="55"/>
        <end position="77"/>
    </location>
</feature>
<keyword evidence="4" id="KW-1185">Reference proteome</keyword>
<dbReference type="EMBL" id="BAAAZA010000001">
    <property type="protein sequence ID" value="GAA3844524.1"/>
    <property type="molecule type" value="Genomic_DNA"/>
</dbReference>
<evidence type="ECO:0000313" key="3">
    <source>
        <dbReference type="EMBL" id="GAA3844524.1"/>
    </source>
</evidence>
<comment type="caution">
    <text evidence="3">The sequence shown here is derived from an EMBL/GenBank/DDBJ whole genome shotgun (WGS) entry which is preliminary data.</text>
</comment>
<feature type="transmembrane region" description="Helical" evidence="2">
    <location>
        <begin position="190"/>
        <end position="209"/>
    </location>
</feature>
<keyword evidence="2" id="KW-0472">Membrane</keyword>
<evidence type="ECO:0000256" key="1">
    <source>
        <dbReference type="SAM" id="MobiDB-lite"/>
    </source>
</evidence>
<name>A0ABP7JGF2_9ACTN</name>
<gene>
    <name evidence="3" type="ORF">GCM10022207_01320</name>
</gene>
<sequence>MHQEGFTSATTGPDVVPPSWASTDPEQRGNRSRHRAHPQSDAAPVPRGLTGTKAVLVPVVTVLTIGLVFVSVFLAAFHTPRAHRLPIAVAASDRAAALFDVKLQRMAPDAFQVERYQDADTARSAVEHRRVYAAYVDTTGSPRLLYAGANGLAVTAMVTPLGRDAHGDTGTIQVRDILPLSKGDSRGLSVFYASFGLVLAGFLFGQMTYQLAPRLSFRQRVVSLGIFAVVGGLATTLIAATIFDAIPGSFLSLVGVITLMAGAVAAGTVLLIRVFGPVGVPLGSIFMLVMGNATSGGVLPPSFLPGWLQPLASVMPAGVGVRAINGLAYFHDDGVGSAVVILSCWVVLCVGAVFGLDRIAASPGIVHVAHRGKPPAHA</sequence>
<feature type="transmembrane region" description="Helical" evidence="2">
    <location>
        <begin position="250"/>
        <end position="272"/>
    </location>
</feature>
<dbReference type="Proteomes" id="UP001501563">
    <property type="component" value="Unassembled WGS sequence"/>
</dbReference>
<feature type="region of interest" description="Disordered" evidence="1">
    <location>
        <begin position="1"/>
        <end position="48"/>
    </location>
</feature>
<feature type="compositionally biased region" description="Polar residues" evidence="1">
    <location>
        <begin position="1"/>
        <end position="11"/>
    </location>
</feature>
<keyword evidence="2" id="KW-1133">Transmembrane helix</keyword>
<organism evidence="3 4">
    <name type="scientific">Streptomyces lannensis</name>
    <dbReference type="NCBI Taxonomy" id="766498"/>
    <lineage>
        <taxon>Bacteria</taxon>
        <taxon>Bacillati</taxon>
        <taxon>Actinomycetota</taxon>
        <taxon>Actinomycetes</taxon>
        <taxon>Kitasatosporales</taxon>
        <taxon>Streptomycetaceae</taxon>
        <taxon>Streptomyces</taxon>
    </lineage>
</organism>
<protein>
    <submittedName>
        <fullName evidence="3">DUF3533 domain-containing protein</fullName>
    </submittedName>
</protein>
<reference evidence="4" key="1">
    <citation type="journal article" date="2019" name="Int. J. Syst. Evol. Microbiol.">
        <title>The Global Catalogue of Microorganisms (GCM) 10K type strain sequencing project: providing services to taxonomists for standard genome sequencing and annotation.</title>
        <authorList>
            <consortium name="The Broad Institute Genomics Platform"/>
            <consortium name="The Broad Institute Genome Sequencing Center for Infectious Disease"/>
            <person name="Wu L."/>
            <person name="Ma J."/>
        </authorList>
    </citation>
    <scope>NUCLEOTIDE SEQUENCE [LARGE SCALE GENOMIC DNA]</scope>
    <source>
        <strain evidence="4">JCM 16578</strain>
    </source>
</reference>
<dbReference type="RefSeq" id="WP_331264448.1">
    <property type="nucleotide sequence ID" value="NZ_BAAAZA010000001.1"/>
</dbReference>
<keyword evidence="2" id="KW-0812">Transmembrane</keyword>
<feature type="transmembrane region" description="Helical" evidence="2">
    <location>
        <begin position="221"/>
        <end position="243"/>
    </location>
</feature>